<proteinExistence type="predicted"/>
<dbReference type="SUPFAM" id="SSF53955">
    <property type="entry name" value="Lysozyme-like"/>
    <property type="match status" value="1"/>
</dbReference>
<accession>A0A975IDN7</accession>
<dbReference type="InterPro" id="IPR023346">
    <property type="entry name" value="Lysozyme-like_dom_sf"/>
</dbReference>
<dbReference type="Proteomes" id="UP000671995">
    <property type="component" value="Chromosome"/>
</dbReference>
<gene>
    <name evidence="2" type="ORF">HRI96_11380</name>
</gene>
<dbReference type="Pfam" id="PF01464">
    <property type="entry name" value="SLT"/>
    <property type="match status" value="1"/>
</dbReference>
<reference evidence="2" key="2">
    <citation type="journal article" date="2021" name="Microbiol. Resour. Announc.">
        <title>Complete Genome Sequences of Three Human Oral Treponema parvum Isolates.</title>
        <authorList>
            <person name="Zeng H."/>
            <person name="Watt R.M."/>
        </authorList>
    </citation>
    <scope>NUCLEOTIDE SEQUENCE</scope>
    <source>
        <strain evidence="2">ATCC 700773</strain>
    </source>
</reference>
<feature type="domain" description="Transglycosylase SLT" evidence="1">
    <location>
        <begin position="76"/>
        <end position="177"/>
    </location>
</feature>
<organism evidence="2 3">
    <name type="scientific">Treponema parvum</name>
    <dbReference type="NCBI Taxonomy" id="138851"/>
    <lineage>
        <taxon>Bacteria</taxon>
        <taxon>Pseudomonadati</taxon>
        <taxon>Spirochaetota</taxon>
        <taxon>Spirochaetia</taxon>
        <taxon>Spirochaetales</taxon>
        <taxon>Treponemataceae</taxon>
        <taxon>Treponema</taxon>
    </lineage>
</organism>
<reference evidence="2" key="1">
    <citation type="submission" date="2020-05" db="EMBL/GenBank/DDBJ databases">
        <authorList>
            <person name="Zeng H."/>
            <person name="Chan Y.K."/>
            <person name="Watt R.M."/>
        </authorList>
    </citation>
    <scope>NUCLEOTIDE SEQUENCE</scope>
    <source>
        <strain evidence="2">ATCC 700773</strain>
    </source>
</reference>
<evidence type="ECO:0000313" key="2">
    <source>
        <dbReference type="EMBL" id="QTQ12958.1"/>
    </source>
</evidence>
<sequence>MPSPQETLGKLITGDNFFAEAAADLSENIFSPSNVVLQHSKRADKGLELYRQARSKTAVEWFYINITGNKEIAYAILQEANKNDIPLSLAFALAYVESRFNPKAANKNTNSSIDRGLFQLNSFSFPHLSETDFYDPTVSAKYGMKHLRFCLDLGEEEVTALAMYNAGANRVRRNNTPRSTLNYVDAIMRYRSGLESTFSNEIARLYQPETPKGVKLAMIK</sequence>
<name>A0A975IDN7_9SPIR</name>
<evidence type="ECO:0000313" key="3">
    <source>
        <dbReference type="Proteomes" id="UP000671995"/>
    </source>
</evidence>
<dbReference type="AlphaFoldDB" id="A0A975IDN7"/>
<protein>
    <submittedName>
        <fullName evidence="2">Transglycosylase SLT domain-containing protein</fullName>
    </submittedName>
</protein>
<dbReference type="Gene3D" id="1.10.530.10">
    <property type="match status" value="1"/>
</dbReference>
<dbReference type="EMBL" id="CP054257">
    <property type="protein sequence ID" value="QTQ12958.1"/>
    <property type="molecule type" value="Genomic_DNA"/>
</dbReference>
<dbReference type="InterPro" id="IPR008258">
    <property type="entry name" value="Transglycosylase_SLT_dom_1"/>
</dbReference>
<evidence type="ECO:0000259" key="1">
    <source>
        <dbReference type="Pfam" id="PF01464"/>
    </source>
</evidence>